<dbReference type="Proteomes" id="UP000288805">
    <property type="component" value="Unassembled WGS sequence"/>
</dbReference>
<dbReference type="InterPro" id="IPR011989">
    <property type="entry name" value="ARM-like"/>
</dbReference>
<gene>
    <name evidence="3" type="primary">UTP20_0</name>
    <name evidence="3" type="ORF">CK203_082682</name>
</gene>
<feature type="domain" description="U3 small nucleolar RNA-associated protein 20" evidence="2">
    <location>
        <begin position="778"/>
        <end position="992"/>
    </location>
</feature>
<protein>
    <submittedName>
        <fullName evidence="3">Small subunit processome component 20-like</fullName>
    </submittedName>
</protein>
<dbReference type="PANTHER" id="PTHR17695">
    <property type="entry name" value="SMALL SUBUNIT PROCESSOME COMPONENT 20 HOMOLOG"/>
    <property type="match status" value="1"/>
</dbReference>
<dbReference type="InterPro" id="IPR016024">
    <property type="entry name" value="ARM-type_fold"/>
</dbReference>
<sequence length="1353" mass="152065">MGCVVRVLGSCTSSLESAKSCGYSLVENYSNVNLNVPEKDGVVANPIMLKVRELSNHKYPLNLGLGGKRVDETSTAVKQLKDLRALTLKIISLALNKYEDHDFGYEFWDLFFTSVKPLVDGFKQEGSSSEKPSSLFSCFVAMSRSHNLVSLLYREKNLVADIFSILTVTTASEAIISCVLKFIENLLNLDSELDDEDVTIKKVLLPNIETLICSLHCLFQSCNATKRSRVSMQLINGIIDLVYASDLYFMIYALKTSTRAHFTDLSCSFSPQNTLPNWLRNAAQDEAMHMTYQRKRPSYDSPPQGTMKTMKRVVQPMSWTHYAWVVAVGNIKGEYWMELMFLKGYMLGSIHSWNSANNMVEKKDLFEDLECEAFWEGGLGCVIHKWTGRLLLSVNIHCFVAHFKRKLVKYPGETELRIFKLLSKYIKDPLQARKFIDNLLPFLGKKAQNSDACVEALQVIRDIIPVSGSETSPKILNAVSPLLISAGLDMRLAICDLLGVLAKTDPSVLSVAKLISELNATSVMEMGGLDYDTIVHAYEKMSMEFFYTIPENQALVILSHCVYDMSSNELILRHSAYRLLVSFVEFSIQILRLEVKSDHEMPEAMVTSIADGCWTEACIQRMINKFLLKHMADAMGKETSVQKKHRRSRALSRFRNAINVEGLPEVLFLLPFPYCSTFHTAYNLRESCYVDGKGEHIRSACLETLASICGHLEWKSYYALLMSQEAKDSMDHVSSTCTAEASSSTMFHSCTSSVTITEIQTCLHDTVFPRIQKLLNSDSDKVNVNISLAALKLLKLLPGDIMESQLSSIIHRISNFLRNRLESVRDDARSALAACLKELGLEYLQFIVSVLRATLKRGYELHVLGYTLHFILSKCLPISGKLDYCLEDLLSIVKNDILGDVAEEKEVEKIASKMKETRKRKSFETLKLIAQSIMFKSHALKLLSPVIAHLQNHLTPKVKLNLETMLNHIAAGIECNPSVDQTDLFIFVYGLVEDGISKENCRGEHSAVMETNEKRKTDEPRKKVSLGKVVGSESHYAHLITVFALGLLHNRIKNMKLNKKDGQLLSMLDPFVKQLGSCLSSKYEDILSAALRCIALLVRLPLPALETQADGIKSALLDIAQSSVNANSPLMQSCLSLLTALLRSTKITLSTDQLHLLIQFPLIDGNKSSGANSYEHSTGREAVLEMIHTIIIKFPKSIVDEQSQTLFVHLVVCLTNDQDNKVRSMIGAAIKLLIGRISPHSLHPIIEYSLSWYLGEKQQLWSAAAQVLGFMIEVMKKGFQRHIESVLPVMRSILRLAVKCGTDNQLDLSNDVAIPLWKEAYYSLVMLEKMLQQFHELCLQRELEATTWQYNST</sequence>
<dbReference type="Pfam" id="PF07539">
    <property type="entry name" value="UTP20_N"/>
    <property type="match status" value="2"/>
</dbReference>
<dbReference type="InterPro" id="IPR052575">
    <property type="entry name" value="SSU_processome_comp_20"/>
</dbReference>
<comment type="caution">
    <text evidence="3">The sequence shown here is derived from an EMBL/GenBank/DDBJ whole genome shotgun (WGS) entry which is preliminary data.</text>
</comment>
<organism evidence="3 4">
    <name type="scientific">Vitis vinifera</name>
    <name type="common">Grape</name>
    <dbReference type="NCBI Taxonomy" id="29760"/>
    <lineage>
        <taxon>Eukaryota</taxon>
        <taxon>Viridiplantae</taxon>
        <taxon>Streptophyta</taxon>
        <taxon>Embryophyta</taxon>
        <taxon>Tracheophyta</taxon>
        <taxon>Spermatophyta</taxon>
        <taxon>Magnoliopsida</taxon>
        <taxon>eudicotyledons</taxon>
        <taxon>Gunneridae</taxon>
        <taxon>Pentapetalae</taxon>
        <taxon>rosids</taxon>
        <taxon>Vitales</taxon>
        <taxon>Vitaceae</taxon>
        <taxon>Viteae</taxon>
        <taxon>Vitis</taxon>
    </lineage>
</organism>
<proteinExistence type="predicted"/>
<reference evidence="3 4" key="1">
    <citation type="journal article" date="2018" name="PLoS Genet.">
        <title>Population sequencing reveals clonal diversity and ancestral inbreeding in the grapevine cultivar Chardonnay.</title>
        <authorList>
            <person name="Roach M.J."/>
            <person name="Johnson D.L."/>
            <person name="Bohlmann J."/>
            <person name="van Vuuren H.J."/>
            <person name="Jones S.J."/>
            <person name="Pretorius I.S."/>
            <person name="Schmidt S.A."/>
            <person name="Borneman A.R."/>
        </authorList>
    </citation>
    <scope>NUCLEOTIDE SEQUENCE [LARGE SCALE GENOMIC DNA]</scope>
    <source>
        <strain evidence="4">cv. Chardonnay</strain>
        <tissue evidence="3">Leaf</tissue>
    </source>
</reference>
<evidence type="ECO:0000313" key="3">
    <source>
        <dbReference type="EMBL" id="RVW15360.1"/>
    </source>
</evidence>
<dbReference type="EMBL" id="QGNW01002601">
    <property type="protein sequence ID" value="RVW15360.1"/>
    <property type="molecule type" value="Genomic_DNA"/>
</dbReference>
<evidence type="ECO:0000259" key="1">
    <source>
        <dbReference type="Pfam" id="PF07539"/>
    </source>
</evidence>
<dbReference type="Pfam" id="PF20416">
    <property type="entry name" value="UTP20"/>
    <property type="match status" value="1"/>
</dbReference>
<feature type="domain" description="U3 small nucleolar RNA-associated protein 20 N-terminal" evidence="1">
    <location>
        <begin position="55"/>
        <end position="235"/>
    </location>
</feature>
<accession>A0A438BXM9</accession>
<evidence type="ECO:0000313" key="4">
    <source>
        <dbReference type="Proteomes" id="UP000288805"/>
    </source>
</evidence>
<dbReference type="PANTHER" id="PTHR17695:SF11">
    <property type="entry name" value="SMALL SUBUNIT PROCESSOME COMPONENT 20 HOMOLOG"/>
    <property type="match status" value="1"/>
</dbReference>
<dbReference type="SUPFAM" id="SSF48371">
    <property type="entry name" value="ARM repeat"/>
    <property type="match status" value="1"/>
</dbReference>
<name>A0A438BXM9_VITVI</name>
<dbReference type="InterPro" id="IPR046523">
    <property type="entry name" value="UTP20_dom"/>
</dbReference>
<evidence type="ECO:0000259" key="2">
    <source>
        <dbReference type="Pfam" id="PF20416"/>
    </source>
</evidence>
<feature type="domain" description="U3 small nucleolar RNA-associated protein 20 N-terminal" evidence="1">
    <location>
        <begin position="403"/>
        <end position="587"/>
    </location>
</feature>
<dbReference type="Gene3D" id="1.25.10.10">
    <property type="entry name" value="Leucine-rich Repeat Variant"/>
    <property type="match status" value="2"/>
</dbReference>
<dbReference type="InterPro" id="IPR011430">
    <property type="entry name" value="UTP20_N"/>
</dbReference>